<sequence>MIKKVIILIIVSLTTFPAFCQSIKNTNGVQNKFSDGPYIFIEKNKLIEKSVIKGQVFSKTLEANVYDTIFHPEKAVYNKIKKIAALSDIHGQYDLAVEILKNNKIIDKKLNWNFGKGHLVIVGDIFDRGDKVNEMLWLIYKLEKQAKIKGGRVHFLLGNHEYMILHEDLRYINEKYQSTSKLLNVEYNELYGKNTLIGRWLRSKSTILKINNNVFVHGGISKDFLAINDFNIKNINDIMRKSIDRSKKEMKATDFYKNYYGASSLIWYRGYFLDKNLKDKDVCEILHDINSEHIVVGHCSNEEVVSLFDNKIFGVDSSIKKGKYGELLLIINGKYFRGTLEGKKIQF</sequence>
<evidence type="ECO:0000256" key="1">
    <source>
        <dbReference type="SAM" id="SignalP"/>
    </source>
</evidence>
<dbReference type="Gene3D" id="3.60.21.10">
    <property type="match status" value="1"/>
</dbReference>
<dbReference type="InterPro" id="IPR029052">
    <property type="entry name" value="Metallo-depent_PP-like"/>
</dbReference>
<comment type="caution">
    <text evidence="3">The sequence shown here is derived from an EMBL/GenBank/DDBJ whole genome shotgun (WGS) entry which is preliminary data.</text>
</comment>
<name>A0ABP1F9N9_9FLAO</name>
<evidence type="ECO:0000313" key="4">
    <source>
        <dbReference type="Proteomes" id="UP001497602"/>
    </source>
</evidence>
<organism evidence="3 4">
    <name type="scientific">Tenacibaculum vairaonense</name>
    <dbReference type="NCBI Taxonomy" id="3137860"/>
    <lineage>
        <taxon>Bacteria</taxon>
        <taxon>Pseudomonadati</taxon>
        <taxon>Bacteroidota</taxon>
        <taxon>Flavobacteriia</taxon>
        <taxon>Flavobacteriales</taxon>
        <taxon>Flavobacteriaceae</taxon>
        <taxon>Tenacibaculum</taxon>
    </lineage>
</organism>
<accession>A0ABP1F9N9</accession>
<dbReference type="Proteomes" id="UP001497602">
    <property type="component" value="Unassembled WGS sequence"/>
</dbReference>
<proteinExistence type="predicted"/>
<dbReference type="Pfam" id="PF00149">
    <property type="entry name" value="Metallophos"/>
    <property type="match status" value="1"/>
</dbReference>
<dbReference type="PANTHER" id="PTHR46546">
    <property type="entry name" value="SHEWANELLA-LIKE PROTEIN PHOSPHATASE 1"/>
    <property type="match status" value="1"/>
</dbReference>
<dbReference type="InterPro" id="IPR004843">
    <property type="entry name" value="Calcineurin-like_PHP"/>
</dbReference>
<keyword evidence="1" id="KW-0732">Signal</keyword>
<dbReference type="SUPFAM" id="SSF56300">
    <property type="entry name" value="Metallo-dependent phosphatases"/>
    <property type="match status" value="1"/>
</dbReference>
<protein>
    <submittedName>
        <fullName evidence="3">Metallophosphoesterase</fullName>
    </submittedName>
</protein>
<dbReference type="RefSeq" id="WP_348737882.1">
    <property type="nucleotide sequence ID" value="NZ_CAXJRC010000011.1"/>
</dbReference>
<evidence type="ECO:0000259" key="2">
    <source>
        <dbReference type="Pfam" id="PF00149"/>
    </source>
</evidence>
<keyword evidence="4" id="KW-1185">Reference proteome</keyword>
<gene>
    <name evidence="3" type="ORF">T190115A13A_10229</name>
</gene>
<feature type="domain" description="Calcineurin-like phosphoesterase" evidence="2">
    <location>
        <begin position="82"/>
        <end position="258"/>
    </location>
</feature>
<dbReference type="PANTHER" id="PTHR46546:SF4">
    <property type="entry name" value="SHEWANELLA-LIKE PROTEIN PHOSPHATASE 1"/>
    <property type="match status" value="1"/>
</dbReference>
<feature type="chain" id="PRO_5045430864" evidence="1">
    <location>
        <begin position="21"/>
        <end position="347"/>
    </location>
</feature>
<dbReference type="EMBL" id="CAXJRC010000011">
    <property type="protein sequence ID" value="CAL2106073.1"/>
    <property type="molecule type" value="Genomic_DNA"/>
</dbReference>
<reference evidence="3 4" key="1">
    <citation type="submission" date="2024-05" db="EMBL/GenBank/DDBJ databases">
        <authorList>
            <person name="Duchaud E."/>
        </authorList>
    </citation>
    <scope>NUCLEOTIDE SEQUENCE [LARGE SCALE GENOMIC DNA]</scope>
    <source>
        <strain evidence="3">Ena-SAMPLE-TAB-13-05-2024-13:56:06:370-140305</strain>
    </source>
</reference>
<evidence type="ECO:0000313" key="3">
    <source>
        <dbReference type="EMBL" id="CAL2106073.1"/>
    </source>
</evidence>
<feature type="signal peptide" evidence="1">
    <location>
        <begin position="1"/>
        <end position="20"/>
    </location>
</feature>